<dbReference type="EMBL" id="ADBL01001459">
    <property type="status" value="NOT_ANNOTATED_CDS"/>
    <property type="molecule type" value="Genomic_DNA"/>
</dbReference>
<reference evidence="4" key="2">
    <citation type="submission" date="2010-05" db="EMBL/GenBank/DDBJ databases">
        <title>The genome sequence of Magnaporthe poae strain ATCC 64411.</title>
        <authorList>
            <person name="Ma L.-J."/>
            <person name="Dead R."/>
            <person name="Young S."/>
            <person name="Zeng Q."/>
            <person name="Koehrsen M."/>
            <person name="Alvarado L."/>
            <person name="Berlin A."/>
            <person name="Chapman S.B."/>
            <person name="Chen Z."/>
            <person name="Freedman E."/>
            <person name="Gellesch M."/>
            <person name="Goldberg J."/>
            <person name="Griggs A."/>
            <person name="Gujja S."/>
            <person name="Heilman E.R."/>
            <person name="Heiman D."/>
            <person name="Hepburn T."/>
            <person name="Howarth C."/>
            <person name="Jen D."/>
            <person name="Larson L."/>
            <person name="Mehta T."/>
            <person name="Neiman D."/>
            <person name="Pearson M."/>
            <person name="Roberts A."/>
            <person name="Saif S."/>
            <person name="Shea T."/>
            <person name="Shenoy N."/>
            <person name="Sisk P."/>
            <person name="Stolte C."/>
            <person name="Sykes S."/>
            <person name="Walk T."/>
            <person name="White J."/>
            <person name="Yandava C."/>
            <person name="Haas B."/>
            <person name="Nusbaum C."/>
            <person name="Birren B."/>
        </authorList>
    </citation>
    <scope>NUCLEOTIDE SEQUENCE [LARGE SCALE GENOMIC DNA]</scope>
    <source>
        <strain evidence="4">ATCC 64411 / 73-15</strain>
    </source>
</reference>
<dbReference type="OrthoDB" id="4837440at2759"/>
<protein>
    <submittedName>
        <fullName evidence="2 3">Uncharacterized protein</fullName>
    </submittedName>
</protein>
<gene>
    <name evidence="2" type="ORF">MAPG_06088</name>
</gene>
<name>A0A0C4E143_MAGP6</name>
<dbReference type="EMBL" id="GL876970">
    <property type="protein sequence ID" value="KLU87083.1"/>
    <property type="molecule type" value="Genomic_DNA"/>
</dbReference>
<organism evidence="3 4">
    <name type="scientific">Magnaporthiopsis poae (strain ATCC 64411 / 73-15)</name>
    <name type="common">Kentucky bluegrass fungus</name>
    <name type="synonym">Magnaporthe poae</name>
    <dbReference type="NCBI Taxonomy" id="644358"/>
    <lineage>
        <taxon>Eukaryota</taxon>
        <taxon>Fungi</taxon>
        <taxon>Dikarya</taxon>
        <taxon>Ascomycota</taxon>
        <taxon>Pezizomycotina</taxon>
        <taxon>Sordariomycetes</taxon>
        <taxon>Sordariomycetidae</taxon>
        <taxon>Magnaporthales</taxon>
        <taxon>Magnaporthaceae</taxon>
        <taxon>Magnaporthiopsis</taxon>
    </lineage>
</organism>
<reference evidence="3" key="4">
    <citation type="journal article" date="2015" name="G3 (Bethesda)">
        <title>Genome sequences of three phytopathogenic species of the Magnaporthaceae family of fungi.</title>
        <authorList>
            <person name="Okagaki L.H."/>
            <person name="Nunes C.C."/>
            <person name="Sailsbery J."/>
            <person name="Clay B."/>
            <person name="Brown D."/>
            <person name="John T."/>
            <person name="Oh Y."/>
            <person name="Young N."/>
            <person name="Fitzgerald M."/>
            <person name="Haas B.J."/>
            <person name="Zeng Q."/>
            <person name="Young S."/>
            <person name="Adiconis X."/>
            <person name="Fan L."/>
            <person name="Levin J.Z."/>
            <person name="Mitchell T.K."/>
            <person name="Okubara P.A."/>
            <person name="Farman M.L."/>
            <person name="Kohn L.M."/>
            <person name="Birren B."/>
            <person name="Ma L.-J."/>
            <person name="Dean R.A."/>
        </authorList>
    </citation>
    <scope>NUCLEOTIDE SEQUENCE</scope>
    <source>
        <strain evidence="3">ATCC 64411 / 73-15</strain>
    </source>
</reference>
<dbReference type="AlphaFoldDB" id="A0A0C4E143"/>
<reference evidence="3" key="5">
    <citation type="submission" date="2015-06" db="UniProtKB">
        <authorList>
            <consortium name="EnsemblFungi"/>
        </authorList>
    </citation>
    <scope>IDENTIFICATION</scope>
    <source>
        <strain evidence="3">ATCC 64411</strain>
    </source>
</reference>
<proteinExistence type="predicted"/>
<evidence type="ECO:0000313" key="4">
    <source>
        <dbReference type="Proteomes" id="UP000011715"/>
    </source>
</evidence>
<reference evidence="2" key="3">
    <citation type="submission" date="2011-03" db="EMBL/GenBank/DDBJ databases">
        <title>Annotation of Magnaporthe poae ATCC 64411.</title>
        <authorList>
            <person name="Ma L.-J."/>
            <person name="Dead R."/>
            <person name="Young S.K."/>
            <person name="Zeng Q."/>
            <person name="Gargeya S."/>
            <person name="Fitzgerald M."/>
            <person name="Haas B."/>
            <person name="Abouelleil A."/>
            <person name="Alvarado L."/>
            <person name="Arachchi H.M."/>
            <person name="Berlin A."/>
            <person name="Brown A."/>
            <person name="Chapman S.B."/>
            <person name="Chen Z."/>
            <person name="Dunbar C."/>
            <person name="Freedman E."/>
            <person name="Gearin G."/>
            <person name="Gellesch M."/>
            <person name="Goldberg J."/>
            <person name="Griggs A."/>
            <person name="Gujja S."/>
            <person name="Heiman D."/>
            <person name="Howarth C."/>
            <person name="Larson L."/>
            <person name="Lui A."/>
            <person name="MacDonald P.J.P."/>
            <person name="Mehta T."/>
            <person name="Montmayeur A."/>
            <person name="Murphy C."/>
            <person name="Neiman D."/>
            <person name="Pearson M."/>
            <person name="Priest M."/>
            <person name="Roberts A."/>
            <person name="Saif S."/>
            <person name="Shea T."/>
            <person name="Shenoy N."/>
            <person name="Sisk P."/>
            <person name="Stolte C."/>
            <person name="Sykes S."/>
            <person name="Yandava C."/>
            <person name="Wortman J."/>
            <person name="Nusbaum C."/>
            <person name="Birren B."/>
        </authorList>
    </citation>
    <scope>NUCLEOTIDE SEQUENCE</scope>
    <source>
        <strain evidence="2">ATCC 64411</strain>
    </source>
</reference>
<dbReference type="eggNOG" id="ENOG502T2UA">
    <property type="taxonomic scope" value="Eukaryota"/>
</dbReference>
<feature type="signal peptide" evidence="1">
    <location>
        <begin position="1"/>
        <end position="17"/>
    </location>
</feature>
<dbReference type="OMA" id="CARDNCG"/>
<dbReference type="EnsemblFungi" id="MAPG_06088T0">
    <property type="protein sequence ID" value="MAPG_06088T0"/>
    <property type="gene ID" value="MAPG_06088"/>
</dbReference>
<dbReference type="Proteomes" id="UP000011715">
    <property type="component" value="Unassembled WGS sequence"/>
</dbReference>
<keyword evidence="4" id="KW-1185">Reference proteome</keyword>
<accession>A0A0C4E143</accession>
<evidence type="ECO:0000256" key="1">
    <source>
        <dbReference type="SAM" id="SignalP"/>
    </source>
</evidence>
<sequence length="68" mass="7079">MLAIKILIVAMASLAAAMPAPQTTGPYTGPCDDHNCGAGGEDCGRALFCVPFPSFEKELRQGCTCSLM</sequence>
<feature type="chain" id="PRO_5009385594" evidence="1">
    <location>
        <begin position="18"/>
        <end position="68"/>
    </location>
</feature>
<reference evidence="2" key="1">
    <citation type="submission" date="2010-05" db="EMBL/GenBank/DDBJ databases">
        <title>The Genome Sequence of Magnaporthe poae strain ATCC 64411.</title>
        <authorList>
            <consortium name="The Broad Institute Genome Sequencing Platform"/>
            <consortium name="Broad Institute Genome Sequencing Center for Infectious Disease"/>
            <person name="Ma L.-J."/>
            <person name="Dead R."/>
            <person name="Young S."/>
            <person name="Zeng Q."/>
            <person name="Koehrsen M."/>
            <person name="Alvarado L."/>
            <person name="Berlin A."/>
            <person name="Chapman S.B."/>
            <person name="Chen Z."/>
            <person name="Freedman E."/>
            <person name="Gellesch M."/>
            <person name="Goldberg J."/>
            <person name="Griggs A."/>
            <person name="Gujja S."/>
            <person name="Heilman E.R."/>
            <person name="Heiman D."/>
            <person name="Hepburn T."/>
            <person name="Howarth C."/>
            <person name="Jen D."/>
            <person name="Larson L."/>
            <person name="Mehta T."/>
            <person name="Neiman D."/>
            <person name="Pearson M."/>
            <person name="Roberts A."/>
            <person name="Saif S."/>
            <person name="Shea T."/>
            <person name="Shenoy N."/>
            <person name="Sisk P."/>
            <person name="Stolte C."/>
            <person name="Sykes S."/>
            <person name="Walk T."/>
            <person name="White J."/>
            <person name="Yandava C."/>
            <person name="Haas B."/>
            <person name="Nusbaum C."/>
            <person name="Birren B."/>
        </authorList>
    </citation>
    <scope>NUCLEOTIDE SEQUENCE</scope>
    <source>
        <strain evidence="2">ATCC 64411</strain>
    </source>
</reference>
<evidence type="ECO:0000313" key="3">
    <source>
        <dbReference type="EnsemblFungi" id="MAPG_06088T0"/>
    </source>
</evidence>
<keyword evidence="1" id="KW-0732">Signal</keyword>
<dbReference type="VEuPathDB" id="FungiDB:MAPG_06088"/>
<evidence type="ECO:0000313" key="2">
    <source>
        <dbReference type="EMBL" id="KLU87083.1"/>
    </source>
</evidence>